<proteinExistence type="predicted"/>
<dbReference type="Gene3D" id="3.40.395.10">
    <property type="entry name" value="Adenoviral Proteinase, Chain A"/>
    <property type="match status" value="1"/>
</dbReference>
<reference evidence="2" key="1">
    <citation type="submission" date="2013-03" db="EMBL/GenBank/DDBJ databases">
        <authorList>
            <person name="Jeffery W."/>
            <person name="Warren W."/>
            <person name="Wilson R.K."/>
        </authorList>
    </citation>
    <scope>NUCLEOTIDE SEQUENCE</scope>
    <source>
        <strain evidence="2">female</strain>
    </source>
</reference>
<sequence length="162" mass="18112">IGKTCLTREDFLSLGTSQDMEATVSRLQRLFTTGKDIFIADLYVVPTWLPPHNCDPMLSLPVMLLCDLFSCCLQLKKSGPSSILLCVVSFSGLAKRLVPGHWTEKTGLQLKDLPGQPFGNDCGIFMLMYALYIVLDAPFDFSVVSSFNLFQRNLLFKEHLLS</sequence>
<reference evidence="1" key="4">
    <citation type="submission" date="2025-09" db="UniProtKB">
        <authorList>
            <consortium name="Ensembl"/>
        </authorList>
    </citation>
    <scope>IDENTIFICATION</scope>
</reference>
<dbReference type="AlphaFoldDB" id="A0A3B1K1T1"/>
<name>A0A3B1K1T1_ASTMX</name>
<reference evidence="1" key="3">
    <citation type="submission" date="2025-08" db="UniProtKB">
        <authorList>
            <consortium name="Ensembl"/>
        </authorList>
    </citation>
    <scope>IDENTIFICATION</scope>
</reference>
<evidence type="ECO:0000313" key="1">
    <source>
        <dbReference type="Ensembl" id="ENSAMXP00000048622.1"/>
    </source>
</evidence>
<accession>A0A3B1K1T1</accession>
<dbReference type="SUPFAM" id="SSF54001">
    <property type="entry name" value="Cysteine proteinases"/>
    <property type="match status" value="1"/>
</dbReference>
<evidence type="ECO:0008006" key="3">
    <source>
        <dbReference type="Google" id="ProtNLM"/>
    </source>
</evidence>
<dbReference type="Proteomes" id="UP000018467">
    <property type="component" value="Unassembled WGS sequence"/>
</dbReference>
<evidence type="ECO:0000313" key="2">
    <source>
        <dbReference type="Proteomes" id="UP000018467"/>
    </source>
</evidence>
<dbReference type="InParanoid" id="A0A3B1K1T1"/>
<keyword evidence="2" id="KW-1185">Reference proteome</keyword>
<dbReference type="InterPro" id="IPR038765">
    <property type="entry name" value="Papain-like_cys_pep_sf"/>
</dbReference>
<dbReference type="Ensembl" id="ENSAMXT00000036081.1">
    <property type="protein sequence ID" value="ENSAMXP00000048622.1"/>
    <property type="gene ID" value="ENSAMXG00000041306.1"/>
</dbReference>
<dbReference type="Bgee" id="ENSAMXG00000041306">
    <property type="expression patterns" value="Expressed in testis and 11 other cell types or tissues"/>
</dbReference>
<dbReference type="GeneTree" id="ENSGT01120000271959"/>
<organism evidence="1 2">
    <name type="scientific">Astyanax mexicanus</name>
    <name type="common">Blind cave fish</name>
    <name type="synonym">Astyanax fasciatus mexicanus</name>
    <dbReference type="NCBI Taxonomy" id="7994"/>
    <lineage>
        <taxon>Eukaryota</taxon>
        <taxon>Metazoa</taxon>
        <taxon>Chordata</taxon>
        <taxon>Craniata</taxon>
        <taxon>Vertebrata</taxon>
        <taxon>Euteleostomi</taxon>
        <taxon>Actinopterygii</taxon>
        <taxon>Neopterygii</taxon>
        <taxon>Teleostei</taxon>
        <taxon>Ostariophysi</taxon>
        <taxon>Characiformes</taxon>
        <taxon>Characoidei</taxon>
        <taxon>Acestrorhamphidae</taxon>
        <taxon>Acestrorhamphinae</taxon>
        <taxon>Astyanax</taxon>
    </lineage>
</organism>
<protein>
    <recommendedName>
        <fullName evidence="3">Ubiquitin-like protease family profile domain-containing protein</fullName>
    </recommendedName>
</protein>
<reference evidence="2" key="2">
    <citation type="journal article" date="2014" name="Nat. Commun.">
        <title>The cavefish genome reveals candidate genes for eye loss.</title>
        <authorList>
            <person name="McGaugh S.E."/>
            <person name="Gross J.B."/>
            <person name="Aken B."/>
            <person name="Blin M."/>
            <person name="Borowsky R."/>
            <person name="Chalopin D."/>
            <person name="Hinaux H."/>
            <person name="Jeffery W.R."/>
            <person name="Keene A."/>
            <person name="Ma L."/>
            <person name="Minx P."/>
            <person name="Murphy D."/>
            <person name="O'Quin K.E."/>
            <person name="Retaux S."/>
            <person name="Rohner N."/>
            <person name="Searle S.M."/>
            <person name="Stahl B.A."/>
            <person name="Tabin C."/>
            <person name="Volff J.N."/>
            <person name="Yoshizawa M."/>
            <person name="Warren W.C."/>
        </authorList>
    </citation>
    <scope>NUCLEOTIDE SEQUENCE [LARGE SCALE GENOMIC DNA]</scope>
    <source>
        <strain evidence="2">female</strain>
    </source>
</reference>